<dbReference type="Proteomes" id="UP001229421">
    <property type="component" value="Unassembled WGS sequence"/>
</dbReference>
<accession>A0AAD8KGU2</accession>
<organism evidence="1 2">
    <name type="scientific">Tagetes erecta</name>
    <name type="common">African marigold</name>
    <dbReference type="NCBI Taxonomy" id="13708"/>
    <lineage>
        <taxon>Eukaryota</taxon>
        <taxon>Viridiplantae</taxon>
        <taxon>Streptophyta</taxon>
        <taxon>Embryophyta</taxon>
        <taxon>Tracheophyta</taxon>
        <taxon>Spermatophyta</taxon>
        <taxon>Magnoliopsida</taxon>
        <taxon>eudicotyledons</taxon>
        <taxon>Gunneridae</taxon>
        <taxon>Pentapetalae</taxon>
        <taxon>asterids</taxon>
        <taxon>campanulids</taxon>
        <taxon>Asterales</taxon>
        <taxon>Asteraceae</taxon>
        <taxon>Asteroideae</taxon>
        <taxon>Heliantheae alliance</taxon>
        <taxon>Tageteae</taxon>
        <taxon>Tagetes</taxon>
    </lineage>
</organism>
<evidence type="ECO:0000313" key="1">
    <source>
        <dbReference type="EMBL" id="KAK1422439.1"/>
    </source>
</evidence>
<protein>
    <submittedName>
        <fullName evidence="1">Uncharacterized protein</fullName>
    </submittedName>
</protein>
<dbReference type="AlphaFoldDB" id="A0AAD8KGU2"/>
<comment type="caution">
    <text evidence="1">The sequence shown here is derived from an EMBL/GenBank/DDBJ whole genome shotgun (WGS) entry which is preliminary data.</text>
</comment>
<evidence type="ECO:0000313" key="2">
    <source>
        <dbReference type="Proteomes" id="UP001229421"/>
    </source>
</evidence>
<keyword evidence="2" id="KW-1185">Reference proteome</keyword>
<sequence length="76" mass="8975">MEKFSFIFLQSDNFLIFHDSCLFVDKTNIKLVNENKSIPYRVKIVETFPLPTNVGYDELKAFLYSVRMKKVKKCFG</sequence>
<reference evidence="1" key="1">
    <citation type="journal article" date="2023" name="bioRxiv">
        <title>Improved chromosome-level genome assembly for marigold (Tagetes erecta).</title>
        <authorList>
            <person name="Jiang F."/>
            <person name="Yuan L."/>
            <person name="Wang S."/>
            <person name="Wang H."/>
            <person name="Xu D."/>
            <person name="Wang A."/>
            <person name="Fan W."/>
        </authorList>
    </citation>
    <scope>NUCLEOTIDE SEQUENCE</scope>
    <source>
        <strain evidence="1">WSJ</strain>
        <tissue evidence="1">Leaf</tissue>
    </source>
</reference>
<proteinExistence type="predicted"/>
<name>A0AAD8KGU2_TARER</name>
<gene>
    <name evidence="1" type="ORF">QVD17_25557</name>
</gene>
<dbReference type="EMBL" id="JAUHHV010000006">
    <property type="protein sequence ID" value="KAK1422439.1"/>
    <property type="molecule type" value="Genomic_DNA"/>
</dbReference>